<feature type="domain" description="Methylamine utilisation protein MauE" evidence="9">
    <location>
        <begin position="9"/>
        <end position="136"/>
    </location>
</feature>
<evidence type="ECO:0000256" key="6">
    <source>
        <dbReference type="ARBA" id="ARBA00022989"/>
    </source>
</evidence>
<dbReference type="InterPro" id="IPR009908">
    <property type="entry name" value="Methylamine_util_MauE"/>
</dbReference>
<evidence type="ECO:0000256" key="4">
    <source>
        <dbReference type="ARBA" id="ARBA00019078"/>
    </source>
</evidence>
<comment type="caution">
    <text evidence="10">The sequence shown here is derived from an EMBL/GenBank/DDBJ whole genome shotgun (WGS) entry which is preliminary data.</text>
</comment>
<gene>
    <name evidence="10" type="ORF">KNW02_11400</name>
</gene>
<keyword evidence="7 8" id="KW-0472">Membrane</keyword>
<evidence type="ECO:0000313" key="10">
    <source>
        <dbReference type="EMBL" id="MBU3030718.1"/>
    </source>
</evidence>
<evidence type="ECO:0000259" key="9">
    <source>
        <dbReference type="Pfam" id="PF07291"/>
    </source>
</evidence>
<evidence type="ECO:0000256" key="5">
    <source>
        <dbReference type="ARBA" id="ARBA00022692"/>
    </source>
</evidence>
<reference evidence="10" key="1">
    <citation type="submission" date="2021-06" db="EMBL/GenBank/DDBJ databases">
        <title>Paracoccus bacterium XHP0099 sp. nov., isolated from the surface waters of the Yellow Sea.</title>
        <authorList>
            <person name="Xue H."/>
            <person name="Zhang D."/>
        </authorList>
    </citation>
    <scope>NUCLEOTIDE SEQUENCE</scope>
    <source>
        <strain evidence="10">XHP0099</strain>
    </source>
</reference>
<keyword evidence="11" id="KW-1185">Reference proteome</keyword>
<evidence type="ECO:0000256" key="2">
    <source>
        <dbReference type="ARBA" id="ARBA00004141"/>
    </source>
</evidence>
<evidence type="ECO:0000256" key="3">
    <source>
        <dbReference type="ARBA" id="ARBA00004856"/>
    </source>
</evidence>
<feature type="transmembrane region" description="Helical" evidence="8">
    <location>
        <begin position="119"/>
        <end position="138"/>
    </location>
</feature>
<evidence type="ECO:0000256" key="7">
    <source>
        <dbReference type="ARBA" id="ARBA00023136"/>
    </source>
</evidence>
<dbReference type="EMBL" id="JAHKNG010000018">
    <property type="protein sequence ID" value="MBU3030718.1"/>
    <property type="molecule type" value="Genomic_DNA"/>
</dbReference>
<comment type="subcellular location">
    <subcellularLocation>
        <location evidence="2">Membrane</location>
        <topology evidence="2">Multi-pass membrane protein</topology>
    </subcellularLocation>
</comment>
<protein>
    <recommendedName>
        <fullName evidence="4">Methylamine utilization protein MauE</fullName>
    </recommendedName>
</protein>
<sequence length="187" mass="19689">MQQVLQEPLILWALRSFLAVLFAAAAISKLTGIEEFHGVVRNFRLLPEGPSRWVAMILPVVELAVAAGLLIGPLVVPAAIAASALLAGFGLAIMINVLRGRTWIDCGCFRNGMKQRISWVMVGRNAVLTAMALGVVALQPLARSAGPVDLVTGAMAGAALVLLYFSASMLGGLPARQNPTSSFVKGR</sequence>
<dbReference type="Pfam" id="PF07291">
    <property type="entry name" value="MauE"/>
    <property type="match status" value="1"/>
</dbReference>
<comment type="function">
    <text evidence="1">May be specifically involved in the processing, transport, and/or maturation of the MADH beta-subunit.</text>
</comment>
<evidence type="ECO:0000256" key="1">
    <source>
        <dbReference type="ARBA" id="ARBA00003475"/>
    </source>
</evidence>
<keyword evidence="5 8" id="KW-0812">Transmembrane</keyword>
<accession>A0ABS6AJE9</accession>
<feature type="transmembrane region" description="Helical" evidence="8">
    <location>
        <begin position="53"/>
        <end position="72"/>
    </location>
</feature>
<feature type="transmembrane region" description="Helical" evidence="8">
    <location>
        <begin position="12"/>
        <end position="32"/>
    </location>
</feature>
<dbReference type="Proteomes" id="UP001166191">
    <property type="component" value="Unassembled WGS sequence"/>
</dbReference>
<keyword evidence="6 8" id="KW-1133">Transmembrane helix</keyword>
<organism evidence="10 11">
    <name type="scientific">Paracoccus marinaquae</name>
    <dbReference type="NCBI Taxonomy" id="2841926"/>
    <lineage>
        <taxon>Bacteria</taxon>
        <taxon>Pseudomonadati</taxon>
        <taxon>Pseudomonadota</taxon>
        <taxon>Alphaproteobacteria</taxon>
        <taxon>Rhodobacterales</taxon>
        <taxon>Paracoccaceae</taxon>
        <taxon>Paracoccus</taxon>
    </lineage>
</organism>
<feature type="transmembrane region" description="Helical" evidence="8">
    <location>
        <begin position="78"/>
        <end position="98"/>
    </location>
</feature>
<evidence type="ECO:0000313" key="11">
    <source>
        <dbReference type="Proteomes" id="UP001166191"/>
    </source>
</evidence>
<name>A0ABS6AJE9_9RHOB</name>
<evidence type="ECO:0000256" key="8">
    <source>
        <dbReference type="SAM" id="Phobius"/>
    </source>
</evidence>
<comment type="pathway">
    <text evidence="3">One-carbon metabolism; methylamine degradation.</text>
</comment>
<proteinExistence type="predicted"/>
<feature type="transmembrane region" description="Helical" evidence="8">
    <location>
        <begin position="150"/>
        <end position="173"/>
    </location>
</feature>